<protein>
    <recommendedName>
        <fullName evidence="7">2-oxoglutarate and iron-dependent oxygenase JMJD4</fullName>
    </recommendedName>
    <alternativeName>
        <fullName evidence="8">JmjC domain-containing protein 4</fullName>
    </alternativeName>
    <alternativeName>
        <fullName evidence="10">Jumonji domain-containing protein 4</fullName>
    </alternativeName>
    <alternativeName>
        <fullName evidence="9">Lysyl-hydroxylase JMJD4</fullName>
    </alternativeName>
</protein>
<gene>
    <name evidence="12" type="ORF">R5R35_011555</name>
</gene>
<reference evidence="12 13" key="1">
    <citation type="submission" date="2024-03" db="EMBL/GenBank/DDBJ databases">
        <title>The genome assembly and annotation of the cricket Gryllus longicercus Weissman &amp; Gray.</title>
        <authorList>
            <person name="Szrajer S."/>
            <person name="Gray D."/>
            <person name="Ylla G."/>
        </authorList>
    </citation>
    <scope>NUCLEOTIDE SEQUENCE [LARGE SCALE GENOMIC DNA]</scope>
    <source>
        <strain evidence="12">DAG 2021-001</strain>
        <tissue evidence="12">Whole body minus gut</tissue>
    </source>
</reference>
<dbReference type="InterPro" id="IPR003347">
    <property type="entry name" value="JmjC_dom"/>
</dbReference>
<evidence type="ECO:0000256" key="10">
    <source>
        <dbReference type="ARBA" id="ARBA00082904"/>
    </source>
</evidence>
<accession>A0AAN9W1V5</accession>
<evidence type="ECO:0000256" key="7">
    <source>
        <dbReference type="ARBA" id="ARBA00067203"/>
    </source>
</evidence>
<feature type="domain" description="JmjC" evidence="11">
    <location>
        <begin position="135"/>
        <end position="295"/>
    </location>
</feature>
<dbReference type="GO" id="GO:0046872">
    <property type="term" value="F:metal ion binding"/>
    <property type="evidence" value="ECO:0007669"/>
    <property type="project" value="UniProtKB-KW"/>
</dbReference>
<dbReference type="AlphaFoldDB" id="A0AAN9W1V5"/>
<dbReference type="GO" id="GO:0140096">
    <property type="term" value="F:catalytic activity, acting on a protein"/>
    <property type="evidence" value="ECO:0007669"/>
    <property type="project" value="UniProtKB-ARBA"/>
</dbReference>
<dbReference type="GO" id="GO:0005737">
    <property type="term" value="C:cytoplasm"/>
    <property type="evidence" value="ECO:0007669"/>
    <property type="project" value="TreeGrafter"/>
</dbReference>
<dbReference type="FunFam" id="2.60.120.650:FF:000030">
    <property type="entry name" value="JmjC domain-containing protein 4"/>
    <property type="match status" value="1"/>
</dbReference>
<proteinExistence type="inferred from homology"/>
<evidence type="ECO:0000256" key="8">
    <source>
        <dbReference type="ARBA" id="ARBA00078704"/>
    </source>
</evidence>
<keyword evidence="3" id="KW-0560">Oxidoreductase</keyword>
<evidence type="ECO:0000313" key="12">
    <source>
        <dbReference type="EMBL" id="KAK7867678.1"/>
    </source>
</evidence>
<keyword evidence="4" id="KW-0408">Iron</keyword>
<comment type="caution">
    <text evidence="12">The sequence shown here is derived from an EMBL/GenBank/DDBJ whole genome shotgun (WGS) entry which is preliminary data.</text>
</comment>
<dbReference type="SUPFAM" id="SSF51197">
    <property type="entry name" value="Clavaminate synthase-like"/>
    <property type="match status" value="1"/>
</dbReference>
<dbReference type="PANTHER" id="PTHR12480">
    <property type="entry name" value="ARGININE DEMETHYLASE AND LYSYL-HYDROXYLASE JMJD"/>
    <property type="match status" value="1"/>
</dbReference>
<dbReference type="EMBL" id="JAZDUA010000113">
    <property type="protein sequence ID" value="KAK7867678.1"/>
    <property type="molecule type" value="Genomic_DNA"/>
</dbReference>
<evidence type="ECO:0000256" key="1">
    <source>
        <dbReference type="ARBA" id="ARBA00001954"/>
    </source>
</evidence>
<dbReference type="PANTHER" id="PTHR12480:SF6">
    <property type="entry name" value="2-OXOGLUTARATE AND IRON-DEPENDENT OXYGENASE JMJD4"/>
    <property type="match status" value="1"/>
</dbReference>
<comment type="similarity">
    <text evidence="5">Belongs to the JMJD6 family.</text>
</comment>
<dbReference type="Pfam" id="PF13621">
    <property type="entry name" value="Cupin_8"/>
    <property type="match status" value="1"/>
</dbReference>
<evidence type="ECO:0000256" key="5">
    <source>
        <dbReference type="ARBA" id="ARBA00038068"/>
    </source>
</evidence>
<evidence type="ECO:0000256" key="3">
    <source>
        <dbReference type="ARBA" id="ARBA00023002"/>
    </source>
</evidence>
<evidence type="ECO:0000256" key="2">
    <source>
        <dbReference type="ARBA" id="ARBA00022723"/>
    </source>
</evidence>
<evidence type="ECO:0000313" key="13">
    <source>
        <dbReference type="Proteomes" id="UP001378592"/>
    </source>
</evidence>
<dbReference type="InterPro" id="IPR050910">
    <property type="entry name" value="JMJD6_ArgDemeth/LysHydrox"/>
</dbReference>
<dbReference type="GO" id="GO:0005634">
    <property type="term" value="C:nucleus"/>
    <property type="evidence" value="ECO:0007669"/>
    <property type="project" value="TreeGrafter"/>
</dbReference>
<dbReference type="GO" id="GO:0016706">
    <property type="term" value="F:2-oxoglutarate-dependent dioxygenase activity"/>
    <property type="evidence" value="ECO:0007669"/>
    <property type="project" value="UniProtKB-ARBA"/>
</dbReference>
<organism evidence="12 13">
    <name type="scientific">Gryllus longicercus</name>
    <dbReference type="NCBI Taxonomy" id="2509291"/>
    <lineage>
        <taxon>Eukaryota</taxon>
        <taxon>Metazoa</taxon>
        <taxon>Ecdysozoa</taxon>
        <taxon>Arthropoda</taxon>
        <taxon>Hexapoda</taxon>
        <taxon>Insecta</taxon>
        <taxon>Pterygota</taxon>
        <taxon>Neoptera</taxon>
        <taxon>Polyneoptera</taxon>
        <taxon>Orthoptera</taxon>
        <taxon>Ensifera</taxon>
        <taxon>Gryllidea</taxon>
        <taxon>Grylloidea</taxon>
        <taxon>Gryllidae</taxon>
        <taxon>Gryllinae</taxon>
        <taxon>Gryllus</taxon>
    </lineage>
</organism>
<evidence type="ECO:0000259" key="11">
    <source>
        <dbReference type="PROSITE" id="PS51184"/>
    </source>
</evidence>
<comment type="catalytic activity">
    <reaction evidence="6">
        <text>L-lysyl-[protein] + 2-oxoglutarate + O2 = 4-hydroxy-L-lysyl-[protein] + succinate + CO2</text>
        <dbReference type="Rhea" id="RHEA:57156"/>
        <dbReference type="Rhea" id="RHEA-COMP:9752"/>
        <dbReference type="Rhea" id="RHEA-COMP:15084"/>
        <dbReference type="ChEBI" id="CHEBI:15379"/>
        <dbReference type="ChEBI" id="CHEBI:16526"/>
        <dbReference type="ChEBI" id="CHEBI:16810"/>
        <dbReference type="ChEBI" id="CHEBI:29969"/>
        <dbReference type="ChEBI" id="CHEBI:30031"/>
        <dbReference type="ChEBI" id="CHEBI:141495"/>
    </reaction>
</comment>
<dbReference type="GO" id="GO:0045905">
    <property type="term" value="P:positive regulation of translational termination"/>
    <property type="evidence" value="ECO:0007669"/>
    <property type="project" value="TreeGrafter"/>
</dbReference>
<evidence type="ECO:0000256" key="6">
    <source>
        <dbReference type="ARBA" id="ARBA00047762"/>
    </source>
</evidence>
<dbReference type="SMART" id="SM00558">
    <property type="entry name" value="JmjC"/>
    <property type="match status" value="1"/>
</dbReference>
<dbReference type="Proteomes" id="UP001378592">
    <property type="component" value="Unassembled WGS sequence"/>
</dbReference>
<dbReference type="GO" id="GO:0043565">
    <property type="term" value="F:sequence-specific DNA binding"/>
    <property type="evidence" value="ECO:0007669"/>
    <property type="project" value="TreeGrafter"/>
</dbReference>
<name>A0AAN9W1V5_9ORTH</name>
<keyword evidence="13" id="KW-1185">Reference proteome</keyword>
<evidence type="ECO:0000256" key="4">
    <source>
        <dbReference type="ARBA" id="ARBA00023004"/>
    </source>
</evidence>
<dbReference type="PROSITE" id="PS51184">
    <property type="entry name" value="JMJC"/>
    <property type="match status" value="1"/>
</dbReference>
<evidence type="ECO:0000256" key="9">
    <source>
        <dbReference type="ARBA" id="ARBA00080747"/>
    </source>
</evidence>
<dbReference type="InterPro" id="IPR041667">
    <property type="entry name" value="Cupin_8"/>
</dbReference>
<sequence>MVNNYDTIELENEIEDLSINCSDTQIIRIDKPVSYNTIFKNFIVKNRPCIIKIPSAQSWKSTKEWVSQGFPHFSNLQNIYGTVTVPVADCGEKYYNVQKKQPTQFSEYLSYWEKYIKNGYPSDMPCLYLKDWHFTKDFPTHIIYEVPQYFASDWLNEYLTSRNDINDDYRFVYLGPKGSWTPFHADVFTSFSWSINICGRKRWLLFPPGQEDYLRDNHGNLIYDATCSDMLDNKLFPDHHKLTPYDITQETGEAIFVPTGWHHQVWNLEDTISINHNWVNGCNIENMWLSMQKNLNDVKKEIEDCQAMEDWAEHCQIMLQAVFGMNYEEFLKFIGFIAECRLASLKTNCPIVLYGGWKLGKWHTIFDLQKINSVLRSFMTNTDVQALKFYDKSLDSLKHLCMGMEEVLGKFAIES</sequence>
<dbReference type="Gene3D" id="2.60.120.650">
    <property type="entry name" value="Cupin"/>
    <property type="match status" value="1"/>
</dbReference>
<keyword evidence="2" id="KW-0479">Metal-binding</keyword>
<comment type="cofactor">
    <cofactor evidence="1">
        <name>Fe(2+)</name>
        <dbReference type="ChEBI" id="CHEBI:29033"/>
    </cofactor>
</comment>